<comment type="subcellular location">
    <subcellularLocation>
        <location evidence="1">Cell inner membrane</location>
    </subcellularLocation>
</comment>
<dbReference type="GO" id="GO:0005886">
    <property type="term" value="C:plasma membrane"/>
    <property type="evidence" value="ECO:0007669"/>
    <property type="project" value="UniProtKB-SubCell"/>
</dbReference>
<keyword evidence="7" id="KW-1133">Transmembrane helix</keyword>
<dbReference type="AlphaFoldDB" id="A0A923HLG1"/>
<sequence>MKRLPLIVNLLLTLALCSVLAFWGLRLFTPKLRPVAAPVSVASYEPGVGQWGTLFGQSAVAEAAPSSYQVKGVIVAPRANDSAAIIVVEGKPTFTIGVGKTLSPGVVLSEVHVDHVIVTEAGLPRRIDLPPPPPAAAGLNAVTNAGNNLNQPAAPVSQPIPPTQSN</sequence>
<evidence type="ECO:0000256" key="6">
    <source>
        <dbReference type="ARBA" id="ARBA00022927"/>
    </source>
</evidence>
<gene>
    <name evidence="11" type="ORF">H8K36_00150</name>
</gene>
<dbReference type="Proteomes" id="UP000627446">
    <property type="component" value="Unassembled WGS sequence"/>
</dbReference>
<dbReference type="RefSeq" id="WP_186915652.1">
    <property type="nucleotide sequence ID" value="NZ_JACOFZ010000001.1"/>
</dbReference>
<evidence type="ECO:0000256" key="5">
    <source>
        <dbReference type="ARBA" id="ARBA00022692"/>
    </source>
</evidence>
<feature type="domain" description="Type II secretion system protein GspC N-terminal" evidence="10">
    <location>
        <begin position="68"/>
        <end position="123"/>
    </location>
</feature>
<keyword evidence="12" id="KW-1185">Reference proteome</keyword>
<dbReference type="Gene3D" id="2.30.30.830">
    <property type="match status" value="1"/>
</dbReference>
<name>A0A923HLG1_9BURK</name>
<protein>
    <recommendedName>
        <fullName evidence="10">Type II secretion system protein GspC N-terminal domain-containing protein</fullName>
    </recommendedName>
</protein>
<reference evidence="11" key="1">
    <citation type="submission" date="2020-08" db="EMBL/GenBank/DDBJ databases">
        <title>Novel species isolated from subtropical streams in China.</title>
        <authorList>
            <person name="Lu H."/>
        </authorList>
    </citation>
    <scope>NUCLEOTIDE SEQUENCE</scope>
    <source>
        <strain evidence="11">LX22W</strain>
    </source>
</reference>
<keyword evidence="5" id="KW-0812">Transmembrane</keyword>
<organism evidence="11 12">
    <name type="scientific">Undibacterium nitidum</name>
    <dbReference type="NCBI Taxonomy" id="2762298"/>
    <lineage>
        <taxon>Bacteria</taxon>
        <taxon>Pseudomonadati</taxon>
        <taxon>Pseudomonadota</taxon>
        <taxon>Betaproteobacteria</taxon>
        <taxon>Burkholderiales</taxon>
        <taxon>Oxalobacteraceae</taxon>
        <taxon>Undibacterium</taxon>
    </lineage>
</organism>
<comment type="caution">
    <text evidence="11">The sequence shown here is derived from an EMBL/GenBank/DDBJ whole genome shotgun (WGS) entry which is preliminary data.</text>
</comment>
<evidence type="ECO:0000313" key="11">
    <source>
        <dbReference type="EMBL" id="MBC3879773.1"/>
    </source>
</evidence>
<accession>A0A923HLG1</accession>
<keyword evidence="8" id="KW-0472">Membrane</keyword>
<keyword evidence="3" id="KW-1003">Cell membrane</keyword>
<dbReference type="Pfam" id="PF11356">
    <property type="entry name" value="T2SSC"/>
    <property type="match status" value="1"/>
</dbReference>
<evidence type="ECO:0000256" key="8">
    <source>
        <dbReference type="ARBA" id="ARBA00023136"/>
    </source>
</evidence>
<evidence type="ECO:0000256" key="3">
    <source>
        <dbReference type="ARBA" id="ARBA00022475"/>
    </source>
</evidence>
<keyword evidence="4" id="KW-0997">Cell inner membrane</keyword>
<feature type="region of interest" description="Disordered" evidence="9">
    <location>
        <begin position="135"/>
        <end position="166"/>
    </location>
</feature>
<evidence type="ECO:0000256" key="9">
    <source>
        <dbReference type="SAM" id="MobiDB-lite"/>
    </source>
</evidence>
<evidence type="ECO:0000313" key="12">
    <source>
        <dbReference type="Proteomes" id="UP000627446"/>
    </source>
</evidence>
<evidence type="ECO:0000256" key="7">
    <source>
        <dbReference type="ARBA" id="ARBA00022989"/>
    </source>
</evidence>
<dbReference type="InterPro" id="IPR024961">
    <property type="entry name" value="T2SS_GspC_N"/>
</dbReference>
<evidence type="ECO:0000256" key="2">
    <source>
        <dbReference type="ARBA" id="ARBA00022448"/>
    </source>
</evidence>
<keyword evidence="6" id="KW-0653">Protein transport</keyword>
<evidence type="ECO:0000259" key="10">
    <source>
        <dbReference type="Pfam" id="PF11356"/>
    </source>
</evidence>
<evidence type="ECO:0000256" key="1">
    <source>
        <dbReference type="ARBA" id="ARBA00004533"/>
    </source>
</evidence>
<proteinExistence type="predicted"/>
<evidence type="ECO:0000256" key="4">
    <source>
        <dbReference type="ARBA" id="ARBA00022519"/>
    </source>
</evidence>
<feature type="compositionally biased region" description="Polar residues" evidence="9">
    <location>
        <begin position="141"/>
        <end position="151"/>
    </location>
</feature>
<dbReference type="EMBL" id="JACOFZ010000001">
    <property type="protein sequence ID" value="MBC3879773.1"/>
    <property type="molecule type" value="Genomic_DNA"/>
</dbReference>
<keyword evidence="2" id="KW-0813">Transport</keyword>
<dbReference type="GO" id="GO:0015031">
    <property type="term" value="P:protein transport"/>
    <property type="evidence" value="ECO:0007669"/>
    <property type="project" value="UniProtKB-KW"/>
</dbReference>